<evidence type="ECO:0000256" key="1">
    <source>
        <dbReference type="SAM" id="MobiDB-lite"/>
    </source>
</evidence>
<reference evidence="2 3" key="1">
    <citation type="submission" date="2016-10" db="EMBL/GenBank/DDBJ databases">
        <title>Draft genome sequence of Coniochaeta ligniaria NRRL30616, a lignocellulolytic fungus for bioabatement of inhibitors in plant biomass hydrolysates.</title>
        <authorList>
            <consortium name="DOE Joint Genome Institute"/>
            <person name="Jimenez D.J."/>
            <person name="Hector R.E."/>
            <person name="Riley R."/>
            <person name="Sun H."/>
            <person name="Grigoriev I.V."/>
            <person name="Van Elsas J.D."/>
            <person name="Nichols N.N."/>
        </authorList>
    </citation>
    <scope>NUCLEOTIDE SEQUENCE [LARGE SCALE GENOMIC DNA]</scope>
    <source>
        <strain evidence="2 3">NRRL 30616</strain>
    </source>
</reference>
<sequence length="214" mass="23827">MSTIVDYYVWAGSLHFIALRCSEKSDPTVSCQQTISEVTSQHSPAAGSKWPYSGCFYWEDPGDRTGSKHTTRAQCMPKRGPVRQAHSSPALAATRGDAHSENTEPEEFPPPIRRTCDRARAKDTSAHGAKDPGIKGQCVHARQHKLDEEHADTWGTASFLWIQSTNNPRLETQTNDEHGRILQEHLQVGSVRYSLRPQSKCSKTATNLAERNCL</sequence>
<organism evidence="2 3">
    <name type="scientific">Coniochaeta ligniaria NRRL 30616</name>
    <dbReference type="NCBI Taxonomy" id="1408157"/>
    <lineage>
        <taxon>Eukaryota</taxon>
        <taxon>Fungi</taxon>
        <taxon>Dikarya</taxon>
        <taxon>Ascomycota</taxon>
        <taxon>Pezizomycotina</taxon>
        <taxon>Sordariomycetes</taxon>
        <taxon>Sordariomycetidae</taxon>
        <taxon>Coniochaetales</taxon>
        <taxon>Coniochaetaceae</taxon>
        <taxon>Coniochaeta</taxon>
    </lineage>
</organism>
<proteinExistence type="predicted"/>
<evidence type="ECO:0000313" key="3">
    <source>
        <dbReference type="Proteomes" id="UP000182658"/>
    </source>
</evidence>
<dbReference type="EMBL" id="KV875107">
    <property type="protein sequence ID" value="OIW23225.1"/>
    <property type="molecule type" value="Genomic_DNA"/>
</dbReference>
<dbReference type="AlphaFoldDB" id="A0A1J7IQ36"/>
<protein>
    <submittedName>
        <fullName evidence="2">Uncharacterized protein</fullName>
    </submittedName>
</protein>
<dbReference type="Proteomes" id="UP000182658">
    <property type="component" value="Unassembled WGS sequence"/>
</dbReference>
<name>A0A1J7IQ36_9PEZI</name>
<gene>
    <name evidence="2" type="ORF">CONLIGDRAFT_649757</name>
</gene>
<dbReference type="InParanoid" id="A0A1J7IQ36"/>
<accession>A0A1J7IQ36</accession>
<keyword evidence="3" id="KW-1185">Reference proteome</keyword>
<evidence type="ECO:0000313" key="2">
    <source>
        <dbReference type="EMBL" id="OIW23225.1"/>
    </source>
</evidence>
<feature type="region of interest" description="Disordered" evidence="1">
    <location>
        <begin position="63"/>
        <end position="113"/>
    </location>
</feature>